<dbReference type="AlphaFoldDB" id="A0AAD5PMB3"/>
<dbReference type="GO" id="GO:0016491">
    <property type="term" value="F:oxidoreductase activity"/>
    <property type="evidence" value="ECO:0007669"/>
    <property type="project" value="UniProtKB-KW"/>
</dbReference>
<evidence type="ECO:0000256" key="1">
    <source>
        <dbReference type="ARBA" id="ARBA00023002"/>
    </source>
</evidence>
<reference evidence="3" key="2">
    <citation type="submission" date="2023-02" db="EMBL/GenBank/DDBJ databases">
        <authorList>
            <consortium name="DOE Joint Genome Institute"/>
            <person name="Mondo S.J."/>
            <person name="Chang Y."/>
            <person name="Wang Y."/>
            <person name="Ahrendt S."/>
            <person name="Andreopoulos W."/>
            <person name="Barry K."/>
            <person name="Beard J."/>
            <person name="Benny G.L."/>
            <person name="Blankenship S."/>
            <person name="Bonito G."/>
            <person name="Cuomo C."/>
            <person name="Desiro A."/>
            <person name="Gervers K.A."/>
            <person name="Hundley H."/>
            <person name="Kuo A."/>
            <person name="LaButti K."/>
            <person name="Lang B.F."/>
            <person name="Lipzen A."/>
            <person name="O'Donnell K."/>
            <person name="Pangilinan J."/>
            <person name="Reynolds N."/>
            <person name="Sandor L."/>
            <person name="Smith M.W."/>
            <person name="Tsang A."/>
            <person name="Grigoriev I.V."/>
            <person name="Stajich J.E."/>
            <person name="Spatafora J.W."/>
        </authorList>
    </citation>
    <scope>NUCLEOTIDE SEQUENCE</scope>
    <source>
        <strain evidence="3">RSA 2281</strain>
    </source>
</reference>
<reference evidence="3" key="1">
    <citation type="journal article" date="2022" name="IScience">
        <title>Evolution of zygomycete secretomes and the origins of terrestrial fungal ecologies.</title>
        <authorList>
            <person name="Chang Y."/>
            <person name="Wang Y."/>
            <person name="Mondo S."/>
            <person name="Ahrendt S."/>
            <person name="Andreopoulos W."/>
            <person name="Barry K."/>
            <person name="Beard J."/>
            <person name="Benny G.L."/>
            <person name="Blankenship S."/>
            <person name="Bonito G."/>
            <person name="Cuomo C."/>
            <person name="Desiro A."/>
            <person name="Gervers K.A."/>
            <person name="Hundley H."/>
            <person name="Kuo A."/>
            <person name="LaButti K."/>
            <person name="Lang B.F."/>
            <person name="Lipzen A."/>
            <person name="O'Donnell K."/>
            <person name="Pangilinan J."/>
            <person name="Reynolds N."/>
            <person name="Sandor L."/>
            <person name="Smith M.E."/>
            <person name="Tsang A."/>
            <person name="Grigoriev I.V."/>
            <person name="Stajich J.E."/>
            <person name="Spatafora J.W."/>
        </authorList>
    </citation>
    <scope>NUCLEOTIDE SEQUENCE</scope>
    <source>
        <strain evidence="3">RSA 2281</strain>
    </source>
</reference>
<dbReference type="InterPro" id="IPR036812">
    <property type="entry name" value="NAD(P)_OxRdtase_dom_sf"/>
</dbReference>
<keyword evidence="4" id="KW-1185">Reference proteome</keyword>
<dbReference type="InterPro" id="IPR023210">
    <property type="entry name" value="NADP_OxRdtase_dom"/>
</dbReference>
<name>A0AAD5PMB3_9FUNG</name>
<proteinExistence type="predicted"/>
<dbReference type="PANTHER" id="PTHR43625">
    <property type="entry name" value="AFLATOXIN B1 ALDEHYDE REDUCTASE"/>
    <property type="match status" value="1"/>
</dbReference>
<dbReference type="CDD" id="cd19076">
    <property type="entry name" value="AKR_AKR13A_13D"/>
    <property type="match status" value="1"/>
</dbReference>
<dbReference type="Pfam" id="PF00248">
    <property type="entry name" value="Aldo_ket_red"/>
    <property type="match status" value="1"/>
</dbReference>
<gene>
    <name evidence="3" type="ORF">BDA99DRAFT_492249</name>
</gene>
<organism evidence="3 4">
    <name type="scientific">Phascolomyces articulosus</name>
    <dbReference type="NCBI Taxonomy" id="60185"/>
    <lineage>
        <taxon>Eukaryota</taxon>
        <taxon>Fungi</taxon>
        <taxon>Fungi incertae sedis</taxon>
        <taxon>Mucoromycota</taxon>
        <taxon>Mucoromycotina</taxon>
        <taxon>Mucoromycetes</taxon>
        <taxon>Mucorales</taxon>
        <taxon>Lichtheimiaceae</taxon>
        <taxon>Phascolomyces</taxon>
    </lineage>
</organism>
<dbReference type="InterPro" id="IPR050791">
    <property type="entry name" value="Aldo-Keto_reductase"/>
</dbReference>
<protein>
    <submittedName>
        <fullName evidence="3">Aldo/keto reductase</fullName>
    </submittedName>
</protein>
<dbReference type="PANTHER" id="PTHR43625:SF40">
    <property type="entry name" value="ALDO-KETO REDUCTASE YAKC [NADP(+)]"/>
    <property type="match status" value="1"/>
</dbReference>
<feature type="domain" description="NADP-dependent oxidoreductase" evidence="2">
    <location>
        <begin position="16"/>
        <end position="312"/>
    </location>
</feature>
<dbReference type="EMBL" id="JAIXMP010000001">
    <property type="protein sequence ID" value="KAI9278474.1"/>
    <property type="molecule type" value="Genomic_DNA"/>
</dbReference>
<evidence type="ECO:0000259" key="2">
    <source>
        <dbReference type="Pfam" id="PF00248"/>
    </source>
</evidence>
<keyword evidence="1" id="KW-0560">Oxidoreductase</keyword>
<dbReference type="Gene3D" id="3.20.20.100">
    <property type="entry name" value="NADP-dependent oxidoreductase domain"/>
    <property type="match status" value="1"/>
</dbReference>
<dbReference type="GO" id="GO:0005737">
    <property type="term" value="C:cytoplasm"/>
    <property type="evidence" value="ECO:0007669"/>
    <property type="project" value="TreeGrafter"/>
</dbReference>
<evidence type="ECO:0000313" key="3">
    <source>
        <dbReference type="EMBL" id="KAI9278474.1"/>
    </source>
</evidence>
<accession>A0AAD5PMB3</accession>
<dbReference type="SUPFAM" id="SSF51430">
    <property type="entry name" value="NAD(P)-linked oxidoreductase"/>
    <property type="match status" value="1"/>
</dbReference>
<sequence>MVEQRELGKTGVKVSPLGLGCMGMSDFYGSSDEETNMAVLDRAVELGCTFWDTSDVYGPHENEELLGRYFAKSGNRDKVFLCTKFAVTRDKKTKAFTGVCGKPEYVRQCCENSLKRLGVKTIDLYYMHRPDPETPIEDTVKAMAELVKEGKVRYIGLSEHSADEIRRAHKIHPISAYQAEFSPWTLDIETNGVLETTRELGISIVAYSPLGRGFLVGSVKSRDDLAEDDWRRNNPRFSEENFPKNLELVAKIQAIAQKKGATPSELVLAWVLAQGKDFFTIPGTKRVKYLEQNVKGGELTLSSGDLEEMRQLVSAANVSGTRY</sequence>
<dbReference type="Proteomes" id="UP001209540">
    <property type="component" value="Unassembled WGS sequence"/>
</dbReference>
<evidence type="ECO:0000313" key="4">
    <source>
        <dbReference type="Proteomes" id="UP001209540"/>
    </source>
</evidence>
<comment type="caution">
    <text evidence="3">The sequence shown here is derived from an EMBL/GenBank/DDBJ whole genome shotgun (WGS) entry which is preliminary data.</text>
</comment>